<dbReference type="OrthoDB" id="7741514at2759"/>
<feature type="compositionally biased region" description="Low complexity" evidence="1">
    <location>
        <begin position="173"/>
        <end position="194"/>
    </location>
</feature>
<dbReference type="AlphaFoldDB" id="A0A084VL15"/>
<evidence type="ECO:0000313" key="2">
    <source>
        <dbReference type="EMBL" id="KFB38659.1"/>
    </source>
</evidence>
<dbReference type="OMA" id="PDEAMIC"/>
<reference evidence="3" key="2">
    <citation type="submission" date="2020-05" db="UniProtKB">
        <authorList>
            <consortium name="EnsemblMetazoa"/>
        </authorList>
    </citation>
    <scope>IDENTIFICATION</scope>
</reference>
<evidence type="ECO:0000256" key="1">
    <source>
        <dbReference type="SAM" id="MobiDB-lite"/>
    </source>
</evidence>
<gene>
    <name evidence="2" type="ORF">ZHAS_00006052</name>
</gene>
<dbReference type="EnsemblMetazoa" id="ASIC006052-RA">
    <property type="protein sequence ID" value="ASIC006052-PA"/>
    <property type="gene ID" value="ASIC006052"/>
</dbReference>
<dbReference type="Proteomes" id="UP000030765">
    <property type="component" value="Unassembled WGS sequence"/>
</dbReference>
<feature type="region of interest" description="Disordered" evidence="1">
    <location>
        <begin position="166"/>
        <end position="194"/>
    </location>
</feature>
<dbReference type="VEuPathDB" id="VectorBase:ASIC006052"/>
<evidence type="ECO:0000313" key="4">
    <source>
        <dbReference type="Proteomes" id="UP000030765"/>
    </source>
</evidence>
<evidence type="ECO:0000313" key="3">
    <source>
        <dbReference type="EnsemblMetazoa" id="ASIC006052-PA"/>
    </source>
</evidence>
<keyword evidence="4" id="KW-1185">Reference proteome</keyword>
<name>A0A084VL15_ANOSI</name>
<accession>A0A084VL15</accession>
<dbReference type="VEuPathDB" id="VectorBase:ASIS022792"/>
<protein>
    <submittedName>
        <fullName evidence="2 3">Uncharacterized protein</fullName>
    </submittedName>
</protein>
<proteinExistence type="predicted"/>
<dbReference type="EMBL" id="ATLV01014395">
    <property type="status" value="NOT_ANNOTATED_CDS"/>
    <property type="molecule type" value="Genomic_DNA"/>
</dbReference>
<organism evidence="2">
    <name type="scientific">Anopheles sinensis</name>
    <name type="common">Mosquito</name>
    <dbReference type="NCBI Taxonomy" id="74873"/>
    <lineage>
        <taxon>Eukaryota</taxon>
        <taxon>Metazoa</taxon>
        <taxon>Ecdysozoa</taxon>
        <taxon>Arthropoda</taxon>
        <taxon>Hexapoda</taxon>
        <taxon>Insecta</taxon>
        <taxon>Pterygota</taxon>
        <taxon>Neoptera</taxon>
        <taxon>Endopterygota</taxon>
        <taxon>Diptera</taxon>
        <taxon>Nematocera</taxon>
        <taxon>Culicoidea</taxon>
        <taxon>Culicidae</taxon>
        <taxon>Anophelinae</taxon>
        <taxon>Anopheles</taxon>
    </lineage>
</organism>
<reference evidence="2 4" key="1">
    <citation type="journal article" date="2014" name="BMC Genomics">
        <title>Genome sequence of Anopheles sinensis provides insight into genetics basis of mosquito competence for malaria parasites.</title>
        <authorList>
            <person name="Zhou D."/>
            <person name="Zhang D."/>
            <person name="Ding G."/>
            <person name="Shi L."/>
            <person name="Hou Q."/>
            <person name="Ye Y."/>
            <person name="Xu Y."/>
            <person name="Zhou H."/>
            <person name="Xiong C."/>
            <person name="Li S."/>
            <person name="Yu J."/>
            <person name="Hong S."/>
            <person name="Yu X."/>
            <person name="Zou P."/>
            <person name="Chen C."/>
            <person name="Chang X."/>
            <person name="Wang W."/>
            <person name="Lv Y."/>
            <person name="Sun Y."/>
            <person name="Ma L."/>
            <person name="Shen B."/>
            <person name="Zhu C."/>
        </authorList>
    </citation>
    <scope>NUCLEOTIDE SEQUENCE [LARGE SCALE GENOMIC DNA]</scope>
</reference>
<sequence length="194" mass="22003">MHPASNVGSSNGTDDPCYISSNTRMIWESTTRLVKVQNLINELYLSNWSNNELVQVQEPIIGMMRRLLADHEDEALQQTIEDMCLGPQPTGKVKMVAYQCLRALQDQFTNDILFRTEHAKFYDEVEQLMGRLSGESAESTKREIMRHLWVAKTRIAKRSQARYNALQRQQKLSASASTTPPATSSSRSPAPRES</sequence>
<dbReference type="EMBL" id="KE524970">
    <property type="protein sequence ID" value="KFB38659.1"/>
    <property type="molecule type" value="Genomic_DNA"/>
</dbReference>